<reference evidence="2" key="1">
    <citation type="submission" date="2016-10" db="EMBL/GenBank/DDBJ databases">
        <authorList>
            <person name="Varghese N."/>
            <person name="Submissions S."/>
        </authorList>
    </citation>
    <scope>NUCLEOTIDE SEQUENCE [LARGE SCALE GENOMIC DNA]</scope>
    <source>
        <strain evidence="2">XJ109</strain>
    </source>
</reference>
<proteinExistence type="predicted"/>
<accession>A0A1I4TZY9</accession>
<dbReference type="Proteomes" id="UP000199149">
    <property type="component" value="Unassembled WGS sequence"/>
</dbReference>
<protein>
    <submittedName>
        <fullName evidence="1">Uncharacterized protein</fullName>
    </submittedName>
</protein>
<evidence type="ECO:0000313" key="2">
    <source>
        <dbReference type="Proteomes" id="UP000199149"/>
    </source>
</evidence>
<dbReference type="STRING" id="684065.SAMN05421738_1033"/>
<sequence>MSILNEKSYVVCKQIENLEFTVANVLKEFLHQFSIVDQDDILISARDKKLISNFICLSGYVERFENENDIFEYENLSEDQFNELLNSNLIASNAYSEIIETLNIDFNLFKELLNSALELFVIDKYEDVFIGSSHYLAQFMVNNYHNMNFNDKISLKNDKSLYGFKILKRNLPLVTKVNSLIINSHLNGIFELIDYALKNLNKTSNFDQFYQEYCEDNNLKFIIKYIFKDIELKGLDNRKIRFFINKFKKAAKNYLVNKTYEIDYLINQYDYVLITEFEKNKFLKTTDFIINNFIISHNDYVHFSLLKRFTEVYGFSTSIIFEGSPIYQMIQKTYNDFVTNKSELSFNKYCETISEISLKLNKERKKLNKIDLNDDNKSNKIIDLLVSENSEFTIKNSNGNKEYYCSIHNLFWVENVLCIVNSIMNDEYLWYVFNNLSKANLVFFVSYDNNLKILFRDYLCHETQLIKEENIEKVFTIIDQIKKLN</sequence>
<dbReference type="RefSeq" id="WP_092906491.1">
    <property type="nucleotide sequence ID" value="NZ_FOUZ01000003.1"/>
</dbReference>
<dbReference type="AlphaFoldDB" id="A0A1I4TZY9"/>
<organism evidence="1 2">
    <name type="scientific">Algoriella xinjiangensis</name>
    <dbReference type="NCBI Taxonomy" id="684065"/>
    <lineage>
        <taxon>Bacteria</taxon>
        <taxon>Pseudomonadati</taxon>
        <taxon>Bacteroidota</taxon>
        <taxon>Flavobacteriia</taxon>
        <taxon>Flavobacteriales</taxon>
        <taxon>Weeksellaceae</taxon>
        <taxon>Algoriella</taxon>
    </lineage>
</organism>
<dbReference type="EMBL" id="FOUZ01000003">
    <property type="protein sequence ID" value="SFM82326.1"/>
    <property type="molecule type" value="Genomic_DNA"/>
</dbReference>
<gene>
    <name evidence="1" type="ORF">SAMN05421738_1033</name>
</gene>
<keyword evidence="2" id="KW-1185">Reference proteome</keyword>
<evidence type="ECO:0000313" key="1">
    <source>
        <dbReference type="EMBL" id="SFM82326.1"/>
    </source>
</evidence>
<name>A0A1I4TZY9_9FLAO</name>